<feature type="compositionally biased region" description="Polar residues" evidence="1">
    <location>
        <begin position="91"/>
        <end position="103"/>
    </location>
</feature>
<sequence length="569" mass="62472">MEAEMKNTIRKESGEEEDIEEHSSAPSAPEDEERFSEKCSTGALSMMLEGNEEVLAVKPLLEIPRCLQEQTLLEEQLTNTNDDNNNNNNTGHGSEMSTADNGSSCNAEEVVRKTVFALEHDILDETDACLRFTSDDEEGATDLMAAICRVLPELQTVNPLCVIHHSDVVLTDVKSSQGQVTERVSDGRGPVDMSSEVTKEAPTELTVEPPMELPTEPPMEPPTEPPMEPPMEPPTEPPMEPPTEPPLEPPMEPPTEPSMEPPTELLMEPPMELPSEPPMEPPPEPPTEPEHPIIIDPSSESQEHPSTPISECQDSTGIDPPCENPYVVCMPKVDASQDSHVCEEADIKHTHSRPCCAEHSEARETAVQCAAAGNELTEEPTVNEGQQEFLQNKIREEPTREPETECDSGERENASDDEGREVIDENKPNETKDSGLREREGKDKGQGEMESDGESLSLHVPMRREEASGENIVTNETPAKNFETEDQNAADEDKILPPETGIDPHHLGTVFCAEPYYATVGEGDPVPVVVQGGEKSCEVTESEVRSSDSVKEEVMKNAAEHVYEIPSEV</sequence>
<evidence type="ECO:0000313" key="2">
    <source>
        <dbReference type="EMBL" id="KAK8739673.1"/>
    </source>
</evidence>
<feature type="non-terminal residue" evidence="2">
    <location>
        <position position="569"/>
    </location>
</feature>
<evidence type="ECO:0000256" key="1">
    <source>
        <dbReference type="SAM" id="MobiDB-lite"/>
    </source>
</evidence>
<reference evidence="2 3" key="1">
    <citation type="journal article" date="2024" name="BMC Genomics">
        <title>Genome assembly of redclaw crayfish (Cherax quadricarinatus) provides insights into its immune adaptation and hypoxia tolerance.</title>
        <authorList>
            <person name="Liu Z."/>
            <person name="Zheng J."/>
            <person name="Li H."/>
            <person name="Fang K."/>
            <person name="Wang S."/>
            <person name="He J."/>
            <person name="Zhou D."/>
            <person name="Weng S."/>
            <person name="Chi M."/>
            <person name="Gu Z."/>
            <person name="He J."/>
            <person name="Li F."/>
            <person name="Wang M."/>
        </authorList>
    </citation>
    <scope>NUCLEOTIDE SEQUENCE [LARGE SCALE GENOMIC DNA]</scope>
    <source>
        <strain evidence="2">ZL_2023a</strain>
    </source>
</reference>
<organism evidence="2 3">
    <name type="scientific">Cherax quadricarinatus</name>
    <name type="common">Australian red claw crayfish</name>
    <dbReference type="NCBI Taxonomy" id="27406"/>
    <lineage>
        <taxon>Eukaryota</taxon>
        <taxon>Metazoa</taxon>
        <taxon>Ecdysozoa</taxon>
        <taxon>Arthropoda</taxon>
        <taxon>Crustacea</taxon>
        <taxon>Multicrustacea</taxon>
        <taxon>Malacostraca</taxon>
        <taxon>Eumalacostraca</taxon>
        <taxon>Eucarida</taxon>
        <taxon>Decapoda</taxon>
        <taxon>Pleocyemata</taxon>
        <taxon>Astacidea</taxon>
        <taxon>Parastacoidea</taxon>
        <taxon>Parastacidae</taxon>
        <taxon>Cherax</taxon>
    </lineage>
</organism>
<feature type="region of interest" description="Disordered" evidence="1">
    <location>
        <begin position="1"/>
        <end position="39"/>
    </location>
</feature>
<feature type="compositionally biased region" description="Basic and acidic residues" evidence="1">
    <location>
        <begin position="1"/>
        <end position="13"/>
    </location>
</feature>
<feature type="compositionally biased region" description="Basic and acidic residues" evidence="1">
    <location>
        <begin position="393"/>
        <end position="414"/>
    </location>
</feature>
<dbReference type="PRINTS" id="PR01217">
    <property type="entry name" value="PRICHEXTENSN"/>
</dbReference>
<proteinExistence type="predicted"/>
<feature type="compositionally biased region" description="Basic and acidic residues" evidence="1">
    <location>
        <begin position="420"/>
        <end position="447"/>
    </location>
</feature>
<gene>
    <name evidence="2" type="ORF">OTU49_017417</name>
</gene>
<evidence type="ECO:0000313" key="3">
    <source>
        <dbReference type="Proteomes" id="UP001445076"/>
    </source>
</evidence>
<feature type="compositionally biased region" description="Low complexity" evidence="1">
    <location>
        <begin position="261"/>
        <end position="270"/>
    </location>
</feature>
<feature type="compositionally biased region" description="Pro residues" evidence="1">
    <location>
        <begin position="271"/>
        <end position="286"/>
    </location>
</feature>
<dbReference type="Proteomes" id="UP001445076">
    <property type="component" value="Unassembled WGS sequence"/>
</dbReference>
<feature type="compositionally biased region" description="Polar residues" evidence="1">
    <location>
        <begin position="298"/>
        <end position="316"/>
    </location>
</feature>
<name>A0AAW0XK35_CHEQU</name>
<feature type="compositionally biased region" description="Low complexity" evidence="1">
    <location>
        <begin position="77"/>
        <end position="90"/>
    </location>
</feature>
<feature type="region of interest" description="Disordered" evidence="1">
    <location>
        <begin position="77"/>
        <end position="103"/>
    </location>
</feature>
<feature type="compositionally biased region" description="Pro residues" evidence="1">
    <location>
        <begin position="211"/>
        <end position="260"/>
    </location>
</feature>
<accession>A0AAW0XK35</accession>
<protein>
    <submittedName>
        <fullName evidence="2">Uncharacterized protein</fullName>
    </submittedName>
</protein>
<keyword evidence="3" id="KW-1185">Reference proteome</keyword>
<feature type="region of interest" description="Disordered" evidence="1">
    <location>
        <begin position="357"/>
        <end position="489"/>
    </location>
</feature>
<feature type="region of interest" description="Disordered" evidence="1">
    <location>
        <begin position="176"/>
        <end position="323"/>
    </location>
</feature>
<comment type="caution">
    <text evidence="2">The sequence shown here is derived from an EMBL/GenBank/DDBJ whole genome shotgun (WGS) entry which is preliminary data.</text>
</comment>
<dbReference type="EMBL" id="JARKIK010000036">
    <property type="protein sequence ID" value="KAK8739673.1"/>
    <property type="molecule type" value="Genomic_DNA"/>
</dbReference>
<dbReference type="AlphaFoldDB" id="A0AAW0XK35"/>